<reference evidence="3" key="2">
    <citation type="journal article" date="2022" name="Microbiol. Resour. Announc.">
        <title>Metagenome Sequencing to Explore Phylogenomics of Terrestrial Cyanobacteria.</title>
        <authorList>
            <person name="Ward R.D."/>
            <person name="Stajich J.E."/>
            <person name="Johansen J.R."/>
            <person name="Huntemann M."/>
            <person name="Clum A."/>
            <person name="Foster B."/>
            <person name="Foster B."/>
            <person name="Roux S."/>
            <person name="Palaniappan K."/>
            <person name="Varghese N."/>
            <person name="Mukherjee S."/>
            <person name="Reddy T.B.K."/>
            <person name="Daum C."/>
            <person name="Copeland A."/>
            <person name="Chen I.A."/>
            <person name="Ivanova N.N."/>
            <person name="Kyrpides N.C."/>
            <person name="Shapiro N."/>
            <person name="Eloe-Fadrosh E.A."/>
            <person name="Pietrasiak N."/>
        </authorList>
    </citation>
    <scope>NUCLEOTIDE SEQUENCE</scope>
    <source>
        <strain evidence="3">JT2-VF2</strain>
    </source>
</reference>
<dbReference type="AlphaFoldDB" id="A0A951Q136"/>
<proteinExistence type="predicted"/>
<evidence type="ECO:0000256" key="2">
    <source>
        <dbReference type="SAM" id="SignalP"/>
    </source>
</evidence>
<feature type="signal peptide" evidence="2">
    <location>
        <begin position="1"/>
        <end position="25"/>
    </location>
</feature>
<protein>
    <submittedName>
        <fullName evidence="3">Uncharacterized protein</fullName>
    </submittedName>
</protein>
<sequence length="103" mass="10952">MNNSIQFLGFMLVVSQSLTLTVSQAQVVTEPDNKNPNNSVPVSSDSLPNQNTNVPPQANVADNSNSKTVVSSKSESSESLAVTKTSSRIPVSSRIFNAPSMQQ</sequence>
<gene>
    <name evidence="3" type="ORF">KME32_17370</name>
</gene>
<dbReference type="Proteomes" id="UP000715781">
    <property type="component" value="Unassembled WGS sequence"/>
</dbReference>
<feature type="compositionally biased region" description="Low complexity" evidence="1">
    <location>
        <begin position="34"/>
        <end position="49"/>
    </location>
</feature>
<feature type="region of interest" description="Disordered" evidence="1">
    <location>
        <begin position="29"/>
        <end position="85"/>
    </location>
</feature>
<name>A0A951Q136_9NOST</name>
<accession>A0A951Q136</accession>
<feature type="chain" id="PRO_5037783904" evidence="2">
    <location>
        <begin position="26"/>
        <end position="103"/>
    </location>
</feature>
<evidence type="ECO:0000256" key="1">
    <source>
        <dbReference type="SAM" id="MobiDB-lite"/>
    </source>
</evidence>
<organism evidence="3 4">
    <name type="scientific">Mojavia pulchra JT2-VF2</name>
    <dbReference type="NCBI Taxonomy" id="287848"/>
    <lineage>
        <taxon>Bacteria</taxon>
        <taxon>Bacillati</taxon>
        <taxon>Cyanobacteriota</taxon>
        <taxon>Cyanophyceae</taxon>
        <taxon>Nostocales</taxon>
        <taxon>Nostocaceae</taxon>
    </lineage>
</organism>
<evidence type="ECO:0000313" key="3">
    <source>
        <dbReference type="EMBL" id="MBW4562881.1"/>
    </source>
</evidence>
<keyword evidence="2" id="KW-0732">Signal</keyword>
<dbReference type="EMBL" id="JAHHHN010000009">
    <property type="protein sequence ID" value="MBW4562881.1"/>
    <property type="molecule type" value="Genomic_DNA"/>
</dbReference>
<reference evidence="3" key="1">
    <citation type="submission" date="2021-05" db="EMBL/GenBank/DDBJ databases">
        <authorList>
            <person name="Pietrasiak N."/>
            <person name="Ward R."/>
            <person name="Stajich J.E."/>
            <person name="Kurbessoian T."/>
        </authorList>
    </citation>
    <scope>NUCLEOTIDE SEQUENCE</scope>
    <source>
        <strain evidence="3">JT2-VF2</strain>
    </source>
</reference>
<feature type="compositionally biased region" description="Low complexity" evidence="1">
    <location>
        <begin position="63"/>
        <end position="79"/>
    </location>
</feature>
<evidence type="ECO:0000313" key="4">
    <source>
        <dbReference type="Proteomes" id="UP000715781"/>
    </source>
</evidence>
<comment type="caution">
    <text evidence="3">The sequence shown here is derived from an EMBL/GenBank/DDBJ whole genome shotgun (WGS) entry which is preliminary data.</text>
</comment>
<feature type="compositionally biased region" description="Polar residues" evidence="1">
    <location>
        <begin position="50"/>
        <end position="62"/>
    </location>
</feature>